<sequence length="111" mass="11655">MKVSPFLLLLTGFVIWSGAFLGLYGAQATGCHLGWHQINIGPISALRLLLAVMLVATVSLIAGLHVIAARSLGEPQSENARLLIKIGGMLQAAALVATVITYGGVMWLTLC</sequence>
<gene>
    <name evidence="2" type="ORF">FAA86_18135</name>
</gene>
<keyword evidence="1" id="KW-0812">Transmembrane</keyword>
<evidence type="ECO:0000313" key="2">
    <source>
        <dbReference type="EMBL" id="THV33112.1"/>
    </source>
</evidence>
<proteinExistence type="predicted"/>
<dbReference type="RefSeq" id="WP_136542542.1">
    <property type="nucleotide sequence ID" value="NZ_STGU01000011.1"/>
</dbReference>
<keyword evidence="1" id="KW-1133">Transmembrane helix</keyword>
<comment type="caution">
    <text evidence="2">The sequence shown here is derived from an EMBL/GenBank/DDBJ whole genome shotgun (WGS) entry which is preliminary data.</text>
</comment>
<feature type="transmembrane region" description="Helical" evidence="1">
    <location>
        <begin position="89"/>
        <end position="110"/>
    </location>
</feature>
<evidence type="ECO:0000256" key="1">
    <source>
        <dbReference type="SAM" id="Phobius"/>
    </source>
</evidence>
<dbReference type="AlphaFoldDB" id="A0A4S8PTU9"/>
<reference evidence="2 3" key="1">
    <citation type="submission" date="2019-04" db="EMBL/GenBank/DDBJ databases">
        <title>genome sequence of strain W3.</title>
        <authorList>
            <person name="Gao J."/>
            <person name="Sun J."/>
        </authorList>
    </citation>
    <scope>NUCLEOTIDE SEQUENCE [LARGE SCALE GENOMIC DNA]</scope>
    <source>
        <strain evidence="2 3">W3</strain>
    </source>
</reference>
<dbReference type="EMBL" id="STGU01000011">
    <property type="protein sequence ID" value="THV33112.1"/>
    <property type="molecule type" value="Genomic_DNA"/>
</dbReference>
<evidence type="ECO:0000313" key="3">
    <source>
        <dbReference type="Proteomes" id="UP000307378"/>
    </source>
</evidence>
<name>A0A4S8PTU9_9HYPH</name>
<organism evidence="2 3">
    <name type="scientific">Rhizobium rosettiformans W3</name>
    <dbReference type="NCBI Taxonomy" id="538378"/>
    <lineage>
        <taxon>Bacteria</taxon>
        <taxon>Pseudomonadati</taxon>
        <taxon>Pseudomonadota</taxon>
        <taxon>Alphaproteobacteria</taxon>
        <taxon>Hyphomicrobiales</taxon>
        <taxon>Rhizobiaceae</taxon>
        <taxon>Rhizobium/Agrobacterium group</taxon>
        <taxon>Rhizobium</taxon>
    </lineage>
</organism>
<feature type="transmembrane region" description="Helical" evidence="1">
    <location>
        <begin position="44"/>
        <end position="68"/>
    </location>
</feature>
<accession>A0A4S8PTU9</accession>
<protein>
    <submittedName>
        <fullName evidence="2">Uncharacterized protein</fullName>
    </submittedName>
</protein>
<keyword evidence="1" id="KW-0472">Membrane</keyword>
<dbReference type="Proteomes" id="UP000307378">
    <property type="component" value="Unassembled WGS sequence"/>
</dbReference>